<dbReference type="PRINTS" id="PR00455">
    <property type="entry name" value="HTHTETR"/>
</dbReference>
<feature type="DNA-binding region" description="H-T-H motif" evidence="4">
    <location>
        <begin position="37"/>
        <end position="56"/>
    </location>
</feature>
<reference evidence="6 7" key="1">
    <citation type="submission" date="2021-06" db="EMBL/GenBank/DDBJ databases">
        <title>Complete genome of Haloferula helveola possessing various polysaccharide degrading enzymes.</title>
        <authorList>
            <person name="Takami H."/>
            <person name="Huang C."/>
            <person name="Hamasaki K."/>
        </authorList>
    </citation>
    <scope>NUCLEOTIDE SEQUENCE [LARGE SCALE GENOMIC DNA]</scope>
    <source>
        <strain evidence="6 7">CN-1</strain>
    </source>
</reference>
<name>A0ABM7RD79_9BACT</name>
<keyword evidence="1" id="KW-0805">Transcription regulation</keyword>
<protein>
    <submittedName>
        <fullName evidence="6">TetR family transcriptional regulator</fullName>
    </submittedName>
</protein>
<keyword evidence="3" id="KW-0804">Transcription</keyword>
<organism evidence="6 7">
    <name type="scientific">Haloferula helveola</name>
    <dbReference type="NCBI Taxonomy" id="490095"/>
    <lineage>
        <taxon>Bacteria</taxon>
        <taxon>Pseudomonadati</taxon>
        <taxon>Verrucomicrobiota</taxon>
        <taxon>Verrucomicrobiia</taxon>
        <taxon>Verrucomicrobiales</taxon>
        <taxon>Verrucomicrobiaceae</taxon>
        <taxon>Haloferula</taxon>
    </lineage>
</organism>
<evidence type="ECO:0000256" key="2">
    <source>
        <dbReference type="ARBA" id="ARBA00023125"/>
    </source>
</evidence>
<evidence type="ECO:0000256" key="3">
    <source>
        <dbReference type="ARBA" id="ARBA00023163"/>
    </source>
</evidence>
<proteinExistence type="predicted"/>
<evidence type="ECO:0000313" key="6">
    <source>
        <dbReference type="EMBL" id="BCX46689.1"/>
    </source>
</evidence>
<dbReference type="Pfam" id="PF00440">
    <property type="entry name" value="TetR_N"/>
    <property type="match status" value="1"/>
</dbReference>
<dbReference type="Gene3D" id="1.10.10.60">
    <property type="entry name" value="Homeodomain-like"/>
    <property type="match status" value="1"/>
</dbReference>
<dbReference type="Pfam" id="PF16925">
    <property type="entry name" value="TetR_C_13"/>
    <property type="match status" value="1"/>
</dbReference>
<dbReference type="InterPro" id="IPR001647">
    <property type="entry name" value="HTH_TetR"/>
</dbReference>
<sequence>MLTCAQMKPGPLKQFDPDRALVEAMRVFGERGYEAASLSELTAAMGIGKKSLYDTFGNKRSLFLQALEKYTQINTERIRSLLLAEGSPIRNLRSFIEQLRVQHSEPGSRGCLIGTCIADFDDGDEQVSAVFDQKLQQIEAVFAEALEQAREAGELSPETDIRDTASMLVCLTQGLALVGRVKGSPETVDRACTAMNNLLANL</sequence>
<evidence type="ECO:0000256" key="1">
    <source>
        <dbReference type="ARBA" id="ARBA00023015"/>
    </source>
</evidence>
<dbReference type="SUPFAM" id="SSF46689">
    <property type="entry name" value="Homeodomain-like"/>
    <property type="match status" value="1"/>
</dbReference>
<dbReference type="Proteomes" id="UP001374893">
    <property type="component" value="Chromosome"/>
</dbReference>
<dbReference type="SUPFAM" id="SSF48498">
    <property type="entry name" value="Tetracyclin repressor-like, C-terminal domain"/>
    <property type="match status" value="1"/>
</dbReference>
<dbReference type="InterPro" id="IPR036271">
    <property type="entry name" value="Tet_transcr_reg_TetR-rel_C_sf"/>
</dbReference>
<dbReference type="PANTHER" id="PTHR47506:SF10">
    <property type="entry name" value="TRANSCRIPTIONAL REGULATORY PROTEIN"/>
    <property type="match status" value="1"/>
</dbReference>
<evidence type="ECO:0000256" key="4">
    <source>
        <dbReference type="PROSITE-ProRule" id="PRU00335"/>
    </source>
</evidence>
<evidence type="ECO:0000259" key="5">
    <source>
        <dbReference type="PROSITE" id="PS50977"/>
    </source>
</evidence>
<dbReference type="EMBL" id="AP024702">
    <property type="protein sequence ID" value="BCX46689.1"/>
    <property type="molecule type" value="Genomic_DNA"/>
</dbReference>
<dbReference type="PROSITE" id="PS50977">
    <property type="entry name" value="HTH_TETR_2"/>
    <property type="match status" value="1"/>
</dbReference>
<gene>
    <name evidence="6" type="ORF">HAHE_05970</name>
</gene>
<evidence type="ECO:0000313" key="7">
    <source>
        <dbReference type="Proteomes" id="UP001374893"/>
    </source>
</evidence>
<keyword evidence="2 4" id="KW-0238">DNA-binding</keyword>
<dbReference type="Gene3D" id="1.10.357.10">
    <property type="entry name" value="Tetracycline Repressor, domain 2"/>
    <property type="match status" value="1"/>
</dbReference>
<accession>A0ABM7RD79</accession>
<feature type="domain" description="HTH tetR-type" evidence="5">
    <location>
        <begin position="14"/>
        <end position="74"/>
    </location>
</feature>
<keyword evidence="7" id="KW-1185">Reference proteome</keyword>
<dbReference type="InterPro" id="IPR009057">
    <property type="entry name" value="Homeodomain-like_sf"/>
</dbReference>
<dbReference type="InterPro" id="IPR011075">
    <property type="entry name" value="TetR_C"/>
</dbReference>
<dbReference type="PANTHER" id="PTHR47506">
    <property type="entry name" value="TRANSCRIPTIONAL REGULATORY PROTEIN"/>
    <property type="match status" value="1"/>
</dbReference>